<sequence>MENGGEMIKKTKGKQNREIKRIENKKKIKRRLTENNIKSLCDAGVDLIMYSSSGKDYYYGDFSLIKTIKMALSNEQQPQSGNQFLDYIMEEMSRMDMQNLVKKNELKLFLTL</sequence>
<reference evidence="7 8" key="1">
    <citation type="submission" date="2019-01" db="EMBL/GenBank/DDBJ databases">
        <title>Sequencing of cultivated peanut Arachis hypogaea provides insights into genome evolution and oil improvement.</title>
        <authorList>
            <person name="Chen X."/>
        </authorList>
    </citation>
    <scope>NUCLEOTIDE SEQUENCE [LARGE SCALE GENOMIC DNA]</scope>
    <source>
        <strain evidence="8">cv. Fuhuasheng</strain>
        <tissue evidence="7">Leaves</tissue>
    </source>
</reference>
<evidence type="ECO:0000313" key="7">
    <source>
        <dbReference type="EMBL" id="RYQ99948.1"/>
    </source>
</evidence>
<evidence type="ECO:0000256" key="2">
    <source>
        <dbReference type="ARBA" id="ARBA00023015"/>
    </source>
</evidence>
<evidence type="ECO:0000256" key="3">
    <source>
        <dbReference type="ARBA" id="ARBA00023125"/>
    </source>
</evidence>
<keyword evidence="8" id="KW-1185">Reference proteome</keyword>
<evidence type="ECO:0000256" key="5">
    <source>
        <dbReference type="ARBA" id="ARBA00023242"/>
    </source>
</evidence>
<dbReference type="PROSITE" id="PS50066">
    <property type="entry name" value="MADS_BOX_2"/>
    <property type="match status" value="1"/>
</dbReference>
<evidence type="ECO:0000313" key="8">
    <source>
        <dbReference type="Proteomes" id="UP000289738"/>
    </source>
</evidence>
<feature type="domain" description="MADS-box" evidence="6">
    <location>
        <begin position="1"/>
        <end position="63"/>
    </location>
</feature>
<proteinExistence type="predicted"/>
<keyword evidence="5" id="KW-0539">Nucleus</keyword>
<evidence type="ECO:0000259" key="6">
    <source>
        <dbReference type="PROSITE" id="PS50066"/>
    </source>
</evidence>
<dbReference type="AlphaFoldDB" id="A0A444YDG8"/>
<organism evidence="7 8">
    <name type="scientific">Arachis hypogaea</name>
    <name type="common">Peanut</name>
    <dbReference type="NCBI Taxonomy" id="3818"/>
    <lineage>
        <taxon>Eukaryota</taxon>
        <taxon>Viridiplantae</taxon>
        <taxon>Streptophyta</taxon>
        <taxon>Embryophyta</taxon>
        <taxon>Tracheophyta</taxon>
        <taxon>Spermatophyta</taxon>
        <taxon>Magnoliopsida</taxon>
        <taxon>eudicotyledons</taxon>
        <taxon>Gunneridae</taxon>
        <taxon>Pentapetalae</taxon>
        <taxon>rosids</taxon>
        <taxon>fabids</taxon>
        <taxon>Fabales</taxon>
        <taxon>Fabaceae</taxon>
        <taxon>Papilionoideae</taxon>
        <taxon>50 kb inversion clade</taxon>
        <taxon>dalbergioids sensu lato</taxon>
        <taxon>Dalbergieae</taxon>
        <taxon>Pterocarpus clade</taxon>
        <taxon>Arachis</taxon>
    </lineage>
</organism>
<dbReference type="Proteomes" id="UP000289738">
    <property type="component" value="Chromosome B07"/>
</dbReference>
<comment type="subcellular location">
    <subcellularLocation>
        <location evidence="1">Nucleus</location>
    </subcellularLocation>
</comment>
<gene>
    <name evidence="7" type="ORF">Ahy_B07g087968</name>
</gene>
<dbReference type="GO" id="GO:0046983">
    <property type="term" value="F:protein dimerization activity"/>
    <property type="evidence" value="ECO:0007669"/>
    <property type="project" value="InterPro"/>
</dbReference>
<keyword evidence="2" id="KW-0805">Transcription regulation</keyword>
<keyword evidence="4" id="KW-0804">Transcription</keyword>
<protein>
    <recommendedName>
        <fullName evidence="6">MADS-box domain-containing protein</fullName>
    </recommendedName>
</protein>
<dbReference type="InterPro" id="IPR002100">
    <property type="entry name" value="TF_MADSbox"/>
</dbReference>
<comment type="caution">
    <text evidence="7">The sequence shown here is derived from an EMBL/GenBank/DDBJ whole genome shotgun (WGS) entry which is preliminary data.</text>
</comment>
<accession>A0A444YDG8</accession>
<dbReference type="EMBL" id="SDMP01000017">
    <property type="protein sequence ID" value="RYQ99948.1"/>
    <property type="molecule type" value="Genomic_DNA"/>
</dbReference>
<name>A0A444YDG8_ARAHY</name>
<dbReference type="SUPFAM" id="SSF55455">
    <property type="entry name" value="SRF-like"/>
    <property type="match status" value="1"/>
</dbReference>
<dbReference type="InterPro" id="IPR036879">
    <property type="entry name" value="TF_MADSbox_sf"/>
</dbReference>
<dbReference type="GO" id="GO:0003677">
    <property type="term" value="F:DNA binding"/>
    <property type="evidence" value="ECO:0007669"/>
    <property type="project" value="UniProtKB-KW"/>
</dbReference>
<evidence type="ECO:0000256" key="1">
    <source>
        <dbReference type="ARBA" id="ARBA00004123"/>
    </source>
</evidence>
<keyword evidence="3" id="KW-0238">DNA-binding</keyword>
<dbReference type="GO" id="GO:0005634">
    <property type="term" value="C:nucleus"/>
    <property type="evidence" value="ECO:0007669"/>
    <property type="project" value="UniProtKB-SubCell"/>
</dbReference>
<evidence type="ECO:0000256" key="4">
    <source>
        <dbReference type="ARBA" id="ARBA00023163"/>
    </source>
</evidence>